<gene>
    <name evidence="1" type="ORF">OIU79_007808</name>
</gene>
<proteinExistence type="predicted"/>
<dbReference type="AlphaFoldDB" id="A0A9Q0TGU5"/>
<dbReference type="Proteomes" id="UP001151532">
    <property type="component" value="Chromosome 1"/>
</dbReference>
<reference evidence="1" key="1">
    <citation type="submission" date="2022-11" db="EMBL/GenBank/DDBJ databases">
        <authorList>
            <person name="Hyden B.L."/>
            <person name="Feng K."/>
            <person name="Yates T."/>
            <person name="Jawdy S."/>
            <person name="Smart L.B."/>
            <person name="Muchero W."/>
        </authorList>
    </citation>
    <scope>NUCLEOTIDE SEQUENCE</scope>
    <source>
        <tissue evidence="1">Shoot tip</tissue>
    </source>
</reference>
<dbReference type="InterPro" id="IPR004158">
    <property type="entry name" value="DUF247_pln"/>
</dbReference>
<reference evidence="1" key="2">
    <citation type="journal article" date="2023" name="Int. J. Mol. Sci.">
        <title>De Novo Assembly and Annotation of 11 Diverse Shrub Willow (Salix) Genomes Reveals Novel Gene Organization in Sex-Linked Regions.</title>
        <authorList>
            <person name="Hyden B."/>
            <person name="Feng K."/>
            <person name="Yates T.B."/>
            <person name="Jawdy S."/>
            <person name="Cereghino C."/>
            <person name="Smart L.B."/>
            <person name="Muchero W."/>
        </authorList>
    </citation>
    <scope>NUCLEOTIDE SEQUENCE</scope>
    <source>
        <tissue evidence="1">Shoot tip</tissue>
    </source>
</reference>
<dbReference type="EMBL" id="JAPFFK010000015">
    <property type="protein sequence ID" value="KAJ6711429.1"/>
    <property type="molecule type" value="Genomic_DNA"/>
</dbReference>
<name>A0A9Q0TGU5_SALPP</name>
<dbReference type="OrthoDB" id="2356035at2759"/>
<comment type="caution">
    <text evidence="1">The sequence shown here is derived from an EMBL/GenBank/DDBJ whole genome shotgun (WGS) entry which is preliminary data.</text>
</comment>
<protein>
    <submittedName>
        <fullName evidence="1">PROTEIN putative (DUF247)-RELATED-RELATED</fullName>
    </submittedName>
</protein>
<accession>A0A9Q0TGU5</accession>
<keyword evidence="2" id="KW-1185">Reference proteome</keyword>
<organism evidence="1 2">
    <name type="scientific">Salix purpurea</name>
    <name type="common">Purple osier willow</name>
    <dbReference type="NCBI Taxonomy" id="77065"/>
    <lineage>
        <taxon>Eukaryota</taxon>
        <taxon>Viridiplantae</taxon>
        <taxon>Streptophyta</taxon>
        <taxon>Embryophyta</taxon>
        <taxon>Tracheophyta</taxon>
        <taxon>Spermatophyta</taxon>
        <taxon>Magnoliopsida</taxon>
        <taxon>eudicotyledons</taxon>
        <taxon>Gunneridae</taxon>
        <taxon>Pentapetalae</taxon>
        <taxon>rosids</taxon>
        <taxon>fabids</taxon>
        <taxon>Malpighiales</taxon>
        <taxon>Salicaceae</taxon>
        <taxon>Saliceae</taxon>
        <taxon>Salix</taxon>
    </lineage>
</organism>
<evidence type="ECO:0000313" key="1">
    <source>
        <dbReference type="EMBL" id="KAJ6711429.1"/>
    </source>
</evidence>
<dbReference type="Pfam" id="PF03140">
    <property type="entry name" value="DUF247"/>
    <property type="match status" value="1"/>
</dbReference>
<evidence type="ECO:0000313" key="2">
    <source>
        <dbReference type="Proteomes" id="UP001151532"/>
    </source>
</evidence>
<sequence length="106" mass="11663">MSSHNHTMSCSSSSSFDEYQWVINIGRALEKELEDGDDQDPVSIFTVPRTLMSSRPDSYTPQQLSLGPYHYLSPRSSRDGVVQDIGGQETANSAFSATTLRISSSN</sequence>